<evidence type="ECO:0000256" key="1">
    <source>
        <dbReference type="SAM" id="MobiDB-lite"/>
    </source>
</evidence>
<dbReference type="EMBL" id="CAXIEN010000186">
    <property type="protein sequence ID" value="CAL1284976.1"/>
    <property type="molecule type" value="Genomic_DNA"/>
</dbReference>
<organism evidence="2 3">
    <name type="scientific">Larinioides sclopetarius</name>
    <dbReference type="NCBI Taxonomy" id="280406"/>
    <lineage>
        <taxon>Eukaryota</taxon>
        <taxon>Metazoa</taxon>
        <taxon>Ecdysozoa</taxon>
        <taxon>Arthropoda</taxon>
        <taxon>Chelicerata</taxon>
        <taxon>Arachnida</taxon>
        <taxon>Araneae</taxon>
        <taxon>Araneomorphae</taxon>
        <taxon>Entelegynae</taxon>
        <taxon>Araneoidea</taxon>
        <taxon>Araneidae</taxon>
        <taxon>Larinioides</taxon>
    </lineage>
</organism>
<feature type="region of interest" description="Disordered" evidence="1">
    <location>
        <begin position="1"/>
        <end position="28"/>
    </location>
</feature>
<feature type="compositionally biased region" description="Polar residues" evidence="1">
    <location>
        <begin position="14"/>
        <end position="28"/>
    </location>
</feature>
<keyword evidence="3" id="KW-1185">Reference proteome</keyword>
<proteinExistence type="predicted"/>
<reference evidence="2 3" key="1">
    <citation type="submission" date="2024-04" db="EMBL/GenBank/DDBJ databases">
        <authorList>
            <person name="Rising A."/>
            <person name="Reimegard J."/>
            <person name="Sonavane S."/>
            <person name="Akerstrom W."/>
            <person name="Nylinder S."/>
            <person name="Hedman E."/>
            <person name="Kallberg Y."/>
        </authorList>
    </citation>
    <scope>NUCLEOTIDE SEQUENCE [LARGE SCALE GENOMIC DNA]</scope>
</reference>
<sequence length="28" mass="3176">MLLTMPGSGLRLTLMSQEPPTRTQQLFK</sequence>
<dbReference type="Proteomes" id="UP001497382">
    <property type="component" value="Unassembled WGS sequence"/>
</dbReference>
<protein>
    <submittedName>
        <fullName evidence="2">Uncharacterized protein</fullName>
    </submittedName>
</protein>
<evidence type="ECO:0000313" key="3">
    <source>
        <dbReference type="Proteomes" id="UP001497382"/>
    </source>
</evidence>
<gene>
    <name evidence="2" type="ORF">LARSCL_LOCUS13436</name>
</gene>
<evidence type="ECO:0000313" key="2">
    <source>
        <dbReference type="EMBL" id="CAL1284976.1"/>
    </source>
</evidence>
<dbReference type="AlphaFoldDB" id="A0AAV2AMS6"/>
<name>A0AAV2AMS6_9ARAC</name>
<comment type="caution">
    <text evidence="2">The sequence shown here is derived from an EMBL/GenBank/DDBJ whole genome shotgun (WGS) entry which is preliminary data.</text>
</comment>
<accession>A0AAV2AMS6</accession>